<dbReference type="InterPro" id="IPR046500">
    <property type="entry name" value="DUF6678"/>
</dbReference>
<gene>
    <name evidence="1" type="ORF">OTG14_06300</name>
</gene>
<proteinExistence type="predicted"/>
<dbReference type="RefSeq" id="WP_232473049.1">
    <property type="nucleotide sequence ID" value="NZ_CP129026.1"/>
</dbReference>
<dbReference type="EMBL" id="JAPMLV010000001">
    <property type="protein sequence ID" value="MCX8302572.1"/>
    <property type="molecule type" value="Genomic_DNA"/>
</dbReference>
<reference evidence="1" key="1">
    <citation type="submission" date="2022-11" db="EMBL/GenBank/DDBJ databases">
        <title>The draft genomes of two Enterobacter strains.</title>
        <authorList>
            <person name="He Y."/>
            <person name="Wu S."/>
            <person name="Feng Y."/>
            <person name="Zong Z."/>
        </authorList>
    </citation>
    <scope>NUCLEOTIDE SEQUENCE</scope>
    <source>
        <strain evidence="1">155092</strain>
    </source>
</reference>
<organism evidence="1 2">
    <name type="scientific">Enterobacter pseudoroggenkampii</name>
    <dbReference type="NCBI Taxonomy" id="2996112"/>
    <lineage>
        <taxon>Bacteria</taxon>
        <taxon>Pseudomonadati</taxon>
        <taxon>Pseudomonadota</taxon>
        <taxon>Gammaproteobacteria</taxon>
        <taxon>Enterobacterales</taxon>
        <taxon>Enterobacteriaceae</taxon>
        <taxon>Enterobacter</taxon>
    </lineage>
</organism>
<accession>A0ABT3XCI3</accession>
<comment type="caution">
    <text evidence="1">The sequence shown here is derived from an EMBL/GenBank/DDBJ whole genome shotgun (WGS) entry which is preliminary data.</text>
</comment>
<name>A0ABT3XCI3_9ENTR</name>
<evidence type="ECO:0000313" key="1">
    <source>
        <dbReference type="EMBL" id="MCX8302572.1"/>
    </source>
</evidence>
<evidence type="ECO:0000313" key="2">
    <source>
        <dbReference type="Proteomes" id="UP001163211"/>
    </source>
</evidence>
<dbReference type="Pfam" id="PF20383">
    <property type="entry name" value="DUF6678"/>
    <property type="match status" value="1"/>
</dbReference>
<sequence>MNNTKWNEIRVAMVSMESPPLWKVTLLNGYESALDGEWFYHFSGGGYLEIRYLDIFTNTVEQHTTVGTILRAIHLPGMETSTGYRIWGYADSVSDVDYLSLDNIV</sequence>
<keyword evidence="2" id="KW-1185">Reference proteome</keyword>
<dbReference type="Proteomes" id="UP001163211">
    <property type="component" value="Unassembled WGS sequence"/>
</dbReference>
<protein>
    <submittedName>
        <fullName evidence="1">Uncharacterized protein</fullName>
    </submittedName>
</protein>